<keyword evidence="1" id="KW-1133">Transmembrane helix</keyword>
<name>A0A4R6Y2C2_9HYPH</name>
<feature type="chain" id="PRO_5020792929" evidence="2">
    <location>
        <begin position="20"/>
        <end position="107"/>
    </location>
</feature>
<proteinExistence type="predicted"/>
<keyword evidence="1" id="KW-0472">Membrane</keyword>
<gene>
    <name evidence="3" type="ORF">DES43_14228</name>
</gene>
<evidence type="ECO:0000313" key="3">
    <source>
        <dbReference type="EMBL" id="TDR30653.1"/>
    </source>
</evidence>
<keyword evidence="2" id="KW-0732">Signal</keyword>
<evidence type="ECO:0000256" key="2">
    <source>
        <dbReference type="SAM" id="SignalP"/>
    </source>
</evidence>
<comment type="caution">
    <text evidence="3">The sequence shown here is derived from an EMBL/GenBank/DDBJ whole genome shotgun (WGS) entry which is preliminary data.</text>
</comment>
<evidence type="ECO:0000313" key="4">
    <source>
        <dbReference type="Proteomes" id="UP000294958"/>
    </source>
</evidence>
<organism evidence="3 4">
    <name type="scientific">Aquamicrobium defluvii</name>
    <dbReference type="NCBI Taxonomy" id="69279"/>
    <lineage>
        <taxon>Bacteria</taxon>
        <taxon>Pseudomonadati</taxon>
        <taxon>Pseudomonadota</taxon>
        <taxon>Alphaproteobacteria</taxon>
        <taxon>Hyphomicrobiales</taxon>
        <taxon>Phyllobacteriaceae</taxon>
        <taxon>Aquamicrobium</taxon>
    </lineage>
</organism>
<protein>
    <submittedName>
        <fullName evidence="3">Uncharacterized protein</fullName>
    </submittedName>
</protein>
<feature type="signal peptide" evidence="2">
    <location>
        <begin position="1"/>
        <end position="19"/>
    </location>
</feature>
<keyword evidence="1" id="KW-0812">Transmembrane</keyword>
<dbReference type="AlphaFoldDB" id="A0A4R6Y2C2"/>
<reference evidence="3 4" key="1">
    <citation type="submission" date="2019-03" db="EMBL/GenBank/DDBJ databases">
        <title>Genomic Encyclopedia of Type Strains, Phase IV (KMG-IV): sequencing the most valuable type-strain genomes for metagenomic binning, comparative biology and taxonomic classification.</title>
        <authorList>
            <person name="Goeker M."/>
        </authorList>
    </citation>
    <scope>NUCLEOTIDE SEQUENCE [LARGE SCALE GENOMIC DNA]</scope>
    <source>
        <strain evidence="3 4">DSM 11603</strain>
    </source>
</reference>
<evidence type="ECO:0000256" key="1">
    <source>
        <dbReference type="SAM" id="Phobius"/>
    </source>
</evidence>
<dbReference type="Proteomes" id="UP000294958">
    <property type="component" value="Unassembled WGS sequence"/>
</dbReference>
<dbReference type="EMBL" id="SNZF01000042">
    <property type="protein sequence ID" value="TDR30653.1"/>
    <property type="molecule type" value="Genomic_DNA"/>
</dbReference>
<sequence length="107" mass="10257">MAWTLATLIVVFVLGSALTAEIGTGVQAASTVASGAAMGAPASATANAGDGSATDATSYFVDTLFHPADPPARGSGRRGRCKAGATFALVGALSLVIGAFIASAAAA</sequence>
<feature type="transmembrane region" description="Helical" evidence="1">
    <location>
        <begin position="85"/>
        <end position="106"/>
    </location>
</feature>
<accession>A0A4R6Y2C2</accession>
<keyword evidence="4" id="KW-1185">Reference proteome</keyword>